<feature type="compositionally biased region" description="Polar residues" evidence="1">
    <location>
        <begin position="67"/>
        <end position="81"/>
    </location>
</feature>
<reference evidence="3" key="3">
    <citation type="submission" date="2015-04" db="UniProtKB">
        <authorList>
            <consortium name="EnsemblPlants"/>
        </authorList>
    </citation>
    <scope>IDENTIFICATION</scope>
</reference>
<dbReference type="Proteomes" id="UP000032180">
    <property type="component" value="Chromosome 12"/>
</dbReference>
<reference evidence="3 4" key="1">
    <citation type="submission" date="2012-08" db="EMBL/GenBank/DDBJ databases">
        <title>Oryza genome evolution.</title>
        <authorList>
            <person name="Wing R.A."/>
        </authorList>
    </citation>
    <scope>NUCLEOTIDE SEQUENCE</scope>
</reference>
<feature type="compositionally biased region" description="Polar residues" evidence="1">
    <location>
        <begin position="245"/>
        <end position="280"/>
    </location>
</feature>
<dbReference type="InterPro" id="IPR044661">
    <property type="entry name" value="MED15a/b/c-like"/>
</dbReference>
<dbReference type="PANTHER" id="PTHR33137">
    <property type="entry name" value="MEDIATOR OF RNA POLYMERASE II TRANSCRIPTION SUBUNIT 15A-RELATED"/>
    <property type="match status" value="1"/>
</dbReference>
<dbReference type="EnsemblPlants" id="LPERR12G06560.1">
    <property type="protein sequence ID" value="LPERR12G06560.1"/>
    <property type="gene ID" value="LPERR12G06560"/>
</dbReference>
<evidence type="ECO:0000313" key="3">
    <source>
        <dbReference type="EnsemblPlants" id="LPERR12G06560.1"/>
    </source>
</evidence>
<dbReference type="PANTHER" id="PTHR33137:SF10">
    <property type="entry name" value="EXPRESSED PROTEIN"/>
    <property type="match status" value="1"/>
</dbReference>
<dbReference type="HOGENOM" id="CLU_572914_0_0_1"/>
<name>A0A0D9XY73_9ORYZ</name>
<dbReference type="GO" id="GO:0003713">
    <property type="term" value="F:transcription coactivator activity"/>
    <property type="evidence" value="ECO:0007669"/>
    <property type="project" value="InterPro"/>
</dbReference>
<keyword evidence="4" id="KW-1185">Reference proteome</keyword>
<reference evidence="4" key="2">
    <citation type="submission" date="2013-12" db="EMBL/GenBank/DDBJ databases">
        <authorList>
            <person name="Yu Y."/>
            <person name="Lee S."/>
            <person name="de Baynast K."/>
            <person name="Wissotski M."/>
            <person name="Liu L."/>
            <person name="Talag J."/>
            <person name="Goicoechea J."/>
            <person name="Angelova A."/>
            <person name="Jetty R."/>
            <person name="Kudrna D."/>
            <person name="Golser W."/>
            <person name="Rivera L."/>
            <person name="Zhang J."/>
            <person name="Wing R."/>
        </authorList>
    </citation>
    <scope>NUCLEOTIDE SEQUENCE</scope>
</reference>
<dbReference type="eggNOG" id="ENOG502QQV3">
    <property type="taxonomic scope" value="Eukaryota"/>
</dbReference>
<evidence type="ECO:0000259" key="2">
    <source>
        <dbReference type="Pfam" id="PF21539"/>
    </source>
</evidence>
<feature type="region of interest" description="Disordered" evidence="1">
    <location>
        <begin position="212"/>
        <end position="285"/>
    </location>
</feature>
<dbReference type="AlphaFoldDB" id="A0A0D9XY73"/>
<protein>
    <recommendedName>
        <fullName evidence="2">ARC105/Med15 mediator subunit C-terminal domain-containing protein</fullName>
    </recommendedName>
</protein>
<dbReference type="Pfam" id="PF21539">
    <property type="entry name" value="Med15_C"/>
    <property type="match status" value="1"/>
</dbReference>
<feature type="domain" description="ARC105/Med15 mediator subunit C-terminal" evidence="2">
    <location>
        <begin position="422"/>
        <end position="490"/>
    </location>
</feature>
<dbReference type="Gramene" id="LPERR12G06560.1">
    <property type="protein sequence ID" value="LPERR12G06560.1"/>
    <property type="gene ID" value="LPERR12G06560"/>
</dbReference>
<sequence>MLQNAATVGQNAQQIQMQMQSPQMHGAHQNNVVRMQHSDHPGVQNNHEQIKMSPPQKPMTLPPLQTAADQQSNSPSINPQTPTMIESVGEVDWREKLFQSITTLKAAHFSELMDLDKTMIQRKLTDDELQSLPEKEAKSYKFREKVKTKTMTALNFLQIQKSHIDEHTEEKFHRQENTIKFLISLHRERNDKIAGMIGSRQSQECHDLRQLLQTPNHPTDDPSQSSPPNPSRDQRDDEQEKTEETSISQSVHNYNCDDTTTPSIDSVPQQNNTNNDNLAGQSEDEAAVVPKKRPIDHLIDSDAAAAAAQSPAMEVQQIDTACFMCLEQRPYYDHHLLNGEFKPQKRQKTDNNDSPLQREIDAINDKLIDTVITIVTDDVVGKEDDETKKTHPKAKPTTIKFRYTAVSVSPEVRQLLTSSAGSSLVKEMKLSVPADYPQSSPVIVEYEQPQGGRYGEIAQAVEAAFRRALGELPQPMSIEQMARAWDAAVRGVVTEIAQRDGGGTFSSEYGEWESCE</sequence>
<organism evidence="3 4">
    <name type="scientific">Leersia perrieri</name>
    <dbReference type="NCBI Taxonomy" id="77586"/>
    <lineage>
        <taxon>Eukaryota</taxon>
        <taxon>Viridiplantae</taxon>
        <taxon>Streptophyta</taxon>
        <taxon>Embryophyta</taxon>
        <taxon>Tracheophyta</taxon>
        <taxon>Spermatophyta</taxon>
        <taxon>Magnoliopsida</taxon>
        <taxon>Liliopsida</taxon>
        <taxon>Poales</taxon>
        <taxon>Poaceae</taxon>
        <taxon>BOP clade</taxon>
        <taxon>Oryzoideae</taxon>
        <taxon>Oryzeae</taxon>
        <taxon>Oryzinae</taxon>
        <taxon>Leersia</taxon>
    </lineage>
</organism>
<accession>A0A0D9XY73</accession>
<feature type="region of interest" description="Disordered" evidence="1">
    <location>
        <begin position="40"/>
        <end position="81"/>
    </location>
</feature>
<dbReference type="GO" id="GO:0031490">
    <property type="term" value="F:chromatin DNA binding"/>
    <property type="evidence" value="ECO:0007669"/>
    <property type="project" value="InterPro"/>
</dbReference>
<dbReference type="InterPro" id="IPR048386">
    <property type="entry name" value="Med15_C"/>
</dbReference>
<proteinExistence type="predicted"/>
<evidence type="ECO:0000313" key="4">
    <source>
        <dbReference type="Proteomes" id="UP000032180"/>
    </source>
</evidence>
<evidence type="ECO:0000256" key="1">
    <source>
        <dbReference type="SAM" id="MobiDB-lite"/>
    </source>
</evidence>
<dbReference type="STRING" id="77586.A0A0D9XY73"/>